<dbReference type="STRING" id="2064.TR51_33055"/>
<feature type="chain" id="PRO_5002217316" description="Gram-positive cocci surface proteins LPxTG domain-containing protein" evidence="2">
    <location>
        <begin position="32"/>
        <end position="270"/>
    </location>
</feature>
<evidence type="ECO:0000256" key="2">
    <source>
        <dbReference type="SAM" id="SignalP"/>
    </source>
</evidence>
<keyword evidence="1" id="KW-0812">Transmembrane</keyword>
<evidence type="ECO:0000256" key="1">
    <source>
        <dbReference type="SAM" id="Phobius"/>
    </source>
</evidence>
<reference evidence="3 4" key="1">
    <citation type="submission" date="2015-02" db="EMBL/GenBank/DDBJ databases">
        <title>Draft genome sequence of Kitasatospora griseola MF730-N6, a bafilomycin, terpentecin and satosporin producer.</title>
        <authorList>
            <person name="Arens J.C."/>
            <person name="Haltli B."/>
            <person name="Kerr R.G."/>
        </authorList>
    </citation>
    <scope>NUCLEOTIDE SEQUENCE [LARGE SCALE GENOMIC DNA]</scope>
    <source>
        <strain evidence="3 4">MF730-N6</strain>
    </source>
</reference>
<accession>A0A0D0N5R8</accession>
<name>A0A0D0N5R8_KITGR</name>
<evidence type="ECO:0000313" key="3">
    <source>
        <dbReference type="EMBL" id="KIQ63475.1"/>
    </source>
</evidence>
<organism evidence="3 4">
    <name type="scientific">Kitasatospora griseola</name>
    <name type="common">Streptomyces griseolosporeus</name>
    <dbReference type="NCBI Taxonomy" id="2064"/>
    <lineage>
        <taxon>Bacteria</taxon>
        <taxon>Bacillati</taxon>
        <taxon>Actinomycetota</taxon>
        <taxon>Actinomycetes</taxon>
        <taxon>Kitasatosporales</taxon>
        <taxon>Streptomycetaceae</taxon>
        <taxon>Kitasatospora</taxon>
    </lineage>
</organism>
<feature type="signal peptide" evidence="2">
    <location>
        <begin position="1"/>
        <end position="31"/>
    </location>
</feature>
<dbReference type="InterPro" id="IPR006311">
    <property type="entry name" value="TAT_signal"/>
</dbReference>
<comment type="caution">
    <text evidence="3">The sequence shown here is derived from an EMBL/GenBank/DDBJ whole genome shotgun (WGS) entry which is preliminary data.</text>
</comment>
<dbReference type="OrthoDB" id="3470164at2"/>
<dbReference type="PROSITE" id="PS51318">
    <property type="entry name" value="TAT"/>
    <property type="match status" value="1"/>
</dbReference>
<evidence type="ECO:0000313" key="4">
    <source>
        <dbReference type="Proteomes" id="UP000032066"/>
    </source>
</evidence>
<gene>
    <name evidence="3" type="ORF">TR51_33055</name>
</gene>
<keyword evidence="2" id="KW-0732">Signal</keyword>
<dbReference type="AlphaFoldDB" id="A0A0D0N5R8"/>
<keyword evidence="1" id="KW-0472">Membrane</keyword>
<dbReference type="Proteomes" id="UP000032066">
    <property type="component" value="Unassembled WGS sequence"/>
</dbReference>
<keyword evidence="1" id="KW-1133">Transmembrane helix</keyword>
<feature type="transmembrane region" description="Helical" evidence="1">
    <location>
        <begin position="241"/>
        <end position="263"/>
    </location>
</feature>
<proteinExistence type="predicted"/>
<dbReference type="RefSeq" id="WP_043915840.1">
    <property type="nucleotide sequence ID" value="NZ_JXZB01000004.1"/>
</dbReference>
<keyword evidence="4" id="KW-1185">Reference proteome</keyword>
<sequence>MSSHRVRLARAAAALAAATALGLAAAPQAQATDQQAGAGDLAAARAAAQNPAVLDQLGHFFARGGVPPTQPLAIGPSDEAQAAKAAAPRLSGDTVPVRTLDAGFVAGRPGAPVATVEFTATKAVAADGQSASVWTAQQNGGWRVVNIASGSDETDYAARAAADGGTAFREPQLGAWYELKDGRVLPLDDAARRSVGAHGVTVAAYQQLVHQRYGDKLPGSAYDTAGRAGGFQADPAGSRSAAPLLTAGTALGATAVAGTVIGVRSRRRKA</sequence>
<evidence type="ECO:0008006" key="5">
    <source>
        <dbReference type="Google" id="ProtNLM"/>
    </source>
</evidence>
<protein>
    <recommendedName>
        <fullName evidence="5">Gram-positive cocci surface proteins LPxTG domain-containing protein</fullName>
    </recommendedName>
</protein>
<dbReference type="PATRIC" id="fig|2064.6.peg.6993"/>
<dbReference type="EMBL" id="JXZB01000004">
    <property type="protein sequence ID" value="KIQ63475.1"/>
    <property type="molecule type" value="Genomic_DNA"/>
</dbReference>